<evidence type="ECO:0000256" key="1">
    <source>
        <dbReference type="ARBA" id="ARBA00004911"/>
    </source>
</evidence>
<evidence type="ECO:0000256" key="5">
    <source>
        <dbReference type="ARBA" id="ARBA00022813"/>
    </source>
</evidence>
<dbReference type="PIRSF" id="PIRSF001355">
    <property type="entry name" value="S-AdenosylMet_decarboxylase"/>
    <property type="match status" value="1"/>
</dbReference>
<dbReference type="NCBIfam" id="TIGR00535">
    <property type="entry name" value="SAM_DCase"/>
    <property type="match status" value="1"/>
</dbReference>
<dbReference type="PANTHER" id="PTHR11570">
    <property type="entry name" value="S-ADENOSYLMETHIONINE DECARBOXYLASE"/>
    <property type="match status" value="1"/>
</dbReference>
<comment type="pathway">
    <text evidence="1 13">Amine and polyamine biosynthesis; S-adenosylmethioninamine biosynthesis; S-adenosylmethioninamine from S-adenosyl-L-methionine: step 1/1.</text>
</comment>
<proteinExistence type="inferred from homology"/>
<evidence type="ECO:0000256" key="7">
    <source>
        <dbReference type="ARBA" id="ARBA00023115"/>
    </source>
</evidence>
<evidence type="ECO:0000256" key="8">
    <source>
        <dbReference type="ARBA" id="ARBA00023145"/>
    </source>
</evidence>
<keyword evidence="11 13" id="KW-0670">Pyruvate</keyword>
<dbReference type="InterPro" id="IPR018166">
    <property type="entry name" value="S-AdoMet_deCO2ase_CS"/>
</dbReference>
<protein>
    <recommendedName>
        <fullName evidence="13">S-adenosylmethionine decarboxylase proenzyme</fullName>
        <ecNumber evidence="13">4.1.1.50</ecNumber>
    </recommendedName>
</protein>
<evidence type="ECO:0000313" key="15">
    <source>
        <dbReference type="Proteomes" id="UP001165090"/>
    </source>
</evidence>
<keyword evidence="15" id="KW-1185">Reference proteome</keyword>
<evidence type="ECO:0000256" key="11">
    <source>
        <dbReference type="ARBA" id="ARBA00023317"/>
    </source>
</evidence>
<name>A0ABQ5SIA4_9CHLO</name>
<evidence type="ECO:0000256" key="4">
    <source>
        <dbReference type="ARBA" id="ARBA00022793"/>
    </source>
</evidence>
<keyword evidence="5" id="KW-0068">Autocatalytic cleavage</keyword>
<keyword evidence="6 13" id="KW-0745">Spermidine biosynthesis</keyword>
<evidence type="ECO:0000313" key="14">
    <source>
        <dbReference type="EMBL" id="GLI69687.1"/>
    </source>
</evidence>
<evidence type="ECO:0000256" key="3">
    <source>
        <dbReference type="ARBA" id="ARBA00022691"/>
    </source>
</evidence>
<keyword evidence="3 13" id="KW-0949">S-adenosyl-L-methionine</keyword>
<evidence type="ECO:0000256" key="6">
    <source>
        <dbReference type="ARBA" id="ARBA00023066"/>
    </source>
</evidence>
<dbReference type="EC" id="4.1.1.50" evidence="13"/>
<organism evidence="14 15">
    <name type="scientific">Volvox africanus</name>
    <dbReference type="NCBI Taxonomy" id="51714"/>
    <lineage>
        <taxon>Eukaryota</taxon>
        <taxon>Viridiplantae</taxon>
        <taxon>Chlorophyta</taxon>
        <taxon>core chlorophytes</taxon>
        <taxon>Chlorophyceae</taxon>
        <taxon>CS clade</taxon>
        <taxon>Chlamydomonadales</taxon>
        <taxon>Volvocaceae</taxon>
        <taxon>Volvox</taxon>
    </lineage>
</organism>
<evidence type="ECO:0000256" key="13">
    <source>
        <dbReference type="PIRNR" id="PIRNR001355"/>
    </source>
</evidence>
<dbReference type="PANTHER" id="PTHR11570:SF0">
    <property type="entry name" value="S-ADENOSYLMETHIONINE DECARBOXYLASE PROENZYME"/>
    <property type="match status" value="1"/>
</dbReference>
<keyword evidence="10 13" id="KW-0704">Schiff base</keyword>
<reference evidence="14 15" key="1">
    <citation type="journal article" date="2023" name="IScience">
        <title>Expanded male sex-determining region conserved during the evolution of homothallism in the green alga Volvox.</title>
        <authorList>
            <person name="Yamamoto K."/>
            <person name="Matsuzaki R."/>
            <person name="Mahakham W."/>
            <person name="Heman W."/>
            <person name="Sekimoto H."/>
            <person name="Kawachi M."/>
            <person name="Minakuchi Y."/>
            <person name="Toyoda A."/>
            <person name="Nozaki H."/>
        </authorList>
    </citation>
    <scope>NUCLEOTIDE SEQUENCE [LARGE SCALE GENOMIC DNA]</scope>
    <source>
        <strain evidence="14 15">NIES-4468</strain>
    </source>
</reference>
<dbReference type="EMBL" id="BSDZ01000086">
    <property type="protein sequence ID" value="GLI69687.1"/>
    <property type="molecule type" value="Genomic_DNA"/>
</dbReference>
<dbReference type="InterPro" id="IPR016067">
    <property type="entry name" value="S-AdoMet_deCO2ase_core"/>
</dbReference>
<accession>A0ABQ5SIA4</accession>
<comment type="catalytic activity">
    <reaction evidence="12 13">
        <text>S-adenosyl-L-methionine + H(+) = S-adenosyl 3-(methylsulfanyl)propylamine + CO2</text>
        <dbReference type="Rhea" id="RHEA:15981"/>
        <dbReference type="ChEBI" id="CHEBI:15378"/>
        <dbReference type="ChEBI" id="CHEBI:16526"/>
        <dbReference type="ChEBI" id="CHEBI:57443"/>
        <dbReference type="ChEBI" id="CHEBI:59789"/>
        <dbReference type="EC" id="4.1.1.50"/>
    </reaction>
</comment>
<dbReference type="Proteomes" id="UP001165090">
    <property type="component" value="Unassembled WGS sequence"/>
</dbReference>
<dbReference type="Pfam" id="PF01536">
    <property type="entry name" value="SAM_decarbox"/>
    <property type="match status" value="1"/>
</dbReference>
<dbReference type="SUPFAM" id="SSF56276">
    <property type="entry name" value="S-adenosylmethionine decarboxylase"/>
    <property type="match status" value="1"/>
</dbReference>
<keyword evidence="8 13" id="KW-0865">Zymogen</keyword>
<dbReference type="InterPro" id="IPR048283">
    <property type="entry name" value="AdoMetDC-like"/>
</dbReference>
<keyword evidence="4 13" id="KW-0210">Decarboxylase</keyword>
<dbReference type="PROSITE" id="PS01336">
    <property type="entry name" value="ADOMETDC"/>
    <property type="match status" value="1"/>
</dbReference>
<comment type="caution">
    <text evidence="14">The sequence shown here is derived from an EMBL/GenBank/DDBJ whole genome shotgun (WGS) entry which is preliminary data.</text>
</comment>
<sequence>MTTDAVLAAPIFEGSEKRIEVDFRFGPNVPANGLRSIPRDVLDELMTLARCCIVSSRGNEEMDAYVLSESSLFVYPTKWILKTCGTTRLLNSVPRLLEVARALGMEPRRCKYTRASFLFPENQPFPYTAFEHEVDFLNEHFGAMCANGGTAFMLGEPYQGLQWHVYLADDMLPLEASFKPTYNLEVCMTELGTQAAEQFFRNEHFVSAEVTTKSTGIAALKPRALIDDYVFEPCGYSMNGIDGTGLITIHITPEAHQSYASVEFSGFGEDLVTSPGELLSKVVKIFQAGKVSVTLSVDKVDMDVGAWGAVGTLPAGYILQGAASQVSPCGGKVAYYTLAEKLAAPGSPITPLHHAASFLSVVTSDSEADNGSEPEQEPTTA</sequence>
<evidence type="ECO:0000256" key="10">
    <source>
        <dbReference type="ARBA" id="ARBA00023270"/>
    </source>
</evidence>
<comment type="similarity">
    <text evidence="2 13">Belongs to the eukaryotic AdoMetDC family.</text>
</comment>
<gene>
    <name evidence="14" type="ORF">VaNZ11_014375</name>
</gene>
<evidence type="ECO:0000256" key="2">
    <source>
        <dbReference type="ARBA" id="ARBA00008466"/>
    </source>
</evidence>
<comment type="cofactor">
    <cofactor evidence="13">
        <name>pyruvate</name>
        <dbReference type="ChEBI" id="CHEBI:15361"/>
    </cofactor>
    <text evidence="13">Binds 1 pyruvoyl group covalently per subunit.</text>
</comment>
<dbReference type="Gene3D" id="3.60.90.10">
    <property type="entry name" value="S-adenosylmethionine decarboxylase"/>
    <property type="match status" value="1"/>
</dbReference>
<dbReference type="Gene3D" id="3.30.360.50">
    <property type="entry name" value="S-adenosylmethionine decarboxylase"/>
    <property type="match status" value="1"/>
</dbReference>
<evidence type="ECO:0000256" key="9">
    <source>
        <dbReference type="ARBA" id="ARBA00023239"/>
    </source>
</evidence>
<evidence type="ECO:0000256" key="12">
    <source>
        <dbReference type="ARBA" id="ARBA00048112"/>
    </source>
</evidence>
<dbReference type="InterPro" id="IPR001985">
    <property type="entry name" value="S-AdoMet_decarboxylase_euk"/>
</dbReference>
<keyword evidence="7 13" id="KW-0620">Polyamine biosynthesis</keyword>
<keyword evidence="9 13" id="KW-0456">Lyase</keyword>